<keyword evidence="6" id="KW-1185">Reference proteome</keyword>
<evidence type="ECO:0000313" key="5">
    <source>
        <dbReference type="EnsemblProtists" id="EOD14445"/>
    </source>
</evidence>
<dbReference type="RefSeq" id="XP_005766874.1">
    <property type="nucleotide sequence ID" value="XM_005766817.1"/>
</dbReference>
<dbReference type="EnsemblProtists" id="EOD14445">
    <property type="protein sequence ID" value="EOD14445"/>
    <property type="gene ID" value="EMIHUDRAFT_211908"/>
</dbReference>
<evidence type="ECO:0000313" key="6">
    <source>
        <dbReference type="Proteomes" id="UP000013827"/>
    </source>
</evidence>
<proteinExistence type="predicted"/>
<reference evidence="6" key="1">
    <citation type="journal article" date="2013" name="Nature">
        <title>Pan genome of the phytoplankton Emiliania underpins its global distribution.</title>
        <authorList>
            <person name="Read B.A."/>
            <person name="Kegel J."/>
            <person name="Klute M.J."/>
            <person name="Kuo A."/>
            <person name="Lefebvre S.C."/>
            <person name="Maumus F."/>
            <person name="Mayer C."/>
            <person name="Miller J."/>
            <person name="Monier A."/>
            <person name="Salamov A."/>
            <person name="Young J."/>
            <person name="Aguilar M."/>
            <person name="Claverie J.M."/>
            <person name="Frickenhaus S."/>
            <person name="Gonzalez K."/>
            <person name="Herman E.K."/>
            <person name="Lin Y.C."/>
            <person name="Napier J."/>
            <person name="Ogata H."/>
            <person name="Sarno A.F."/>
            <person name="Shmutz J."/>
            <person name="Schroeder D."/>
            <person name="de Vargas C."/>
            <person name="Verret F."/>
            <person name="von Dassow P."/>
            <person name="Valentin K."/>
            <person name="Van de Peer Y."/>
            <person name="Wheeler G."/>
            <person name="Dacks J.B."/>
            <person name="Delwiche C.F."/>
            <person name="Dyhrman S.T."/>
            <person name="Glockner G."/>
            <person name="John U."/>
            <person name="Richards T."/>
            <person name="Worden A.Z."/>
            <person name="Zhang X."/>
            <person name="Grigoriev I.V."/>
            <person name="Allen A.E."/>
            <person name="Bidle K."/>
            <person name="Borodovsky M."/>
            <person name="Bowler C."/>
            <person name="Brownlee C."/>
            <person name="Cock J.M."/>
            <person name="Elias M."/>
            <person name="Gladyshev V.N."/>
            <person name="Groth M."/>
            <person name="Guda C."/>
            <person name="Hadaegh A."/>
            <person name="Iglesias-Rodriguez M.D."/>
            <person name="Jenkins J."/>
            <person name="Jones B.M."/>
            <person name="Lawson T."/>
            <person name="Leese F."/>
            <person name="Lindquist E."/>
            <person name="Lobanov A."/>
            <person name="Lomsadze A."/>
            <person name="Malik S.B."/>
            <person name="Marsh M.E."/>
            <person name="Mackinder L."/>
            <person name="Mock T."/>
            <person name="Mueller-Roeber B."/>
            <person name="Pagarete A."/>
            <person name="Parker M."/>
            <person name="Probert I."/>
            <person name="Quesneville H."/>
            <person name="Raines C."/>
            <person name="Rensing S.A."/>
            <person name="Riano-Pachon D.M."/>
            <person name="Richier S."/>
            <person name="Rokitta S."/>
            <person name="Shiraiwa Y."/>
            <person name="Soanes D.M."/>
            <person name="van der Giezen M."/>
            <person name="Wahlund T.M."/>
            <person name="Williams B."/>
            <person name="Wilson W."/>
            <person name="Wolfe G."/>
            <person name="Wurch L.L."/>
        </authorList>
    </citation>
    <scope>NUCLEOTIDE SEQUENCE</scope>
</reference>
<protein>
    <recommendedName>
        <fullName evidence="7">Sulfotransferase domain-containing protein</fullName>
    </recommendedName>
</protein>
<keyword evidence="1" id="KW-0808">Transferase</keyword>
<evidence type="ECO:0008006" key="7">
    <source>
        <dbReference type="Google" id="ProtNLM"/>
    </source>
</evidence>
<organism evidence="5 6">
    <name type="scientific">Emiliania huxleyi (strain CCMP1516)</name>
    <dbReference type="NCBI Taxonomy" id="280463"/>
    <lineage>
        <taxon>Eukaryota</taxon>
        <taxon>Haptista</taxon>
        <taxon>Haptophyta</taxon>
        <taxon>Prymnesiophyceae</taxon>
        <taxon>Isochrysidales</taxon>
        <taxon>Noelaerhabdaceae</taxon>
        <taxon>Emiliania</taxon>
    </lineage>
</organism>
<dbReference type="SUPFAM" id="SSF52540">
    <property type="entry name" value="P-loop containing nucleoside triphosphate hydrolases"/>
    <property type="match status" value="1"/>
</dbReference>
<feature type="active site" description="For sulfotransferase activity" evidence="2">
    <location>
        <position position="62"/>
    </location>
</feature>
<evidence type="ECO:0000256" key="2">
    <source>
        <dbReference type="PIRSR" id="PIRSR637359-1"/>
    </source>
</evidence>
<dbReference type="PANTHER" id="PTHR10605:SF56">
    <property type="entry name" value="BIFUNCTIONAL HEPARAN SULFATE N-DEACETYLASE_N-SULFOTRANSFERASE"/>
    <property type="match status" value="1"/>
</dbReference>
<feature type="binding site" evidence="3">
    <location>
        <position position="158"/>
    </location>
    <ligand>
        <name>3'-phosphoadenylyl sulfate</name>
        <dbReference type="ChEBI" id="CHEBI:58339"/>
    </ligand>
</feature>
<dbReference type="KEGG" id="ehx:EMIHUDRAFT_211908"/>
<dbReference type="GO" id="GO:0008146">
    <property type="term" value="F:sulfotransferase activity"/>
    <property type="evidence" value="ECO:0007669"/>
    <property type="project" value="InterPro"/>
</dbReference>
<sequence length="190" mass="20178">MPRSSLLLLAASALAAPADDGSSARCTLPDGCPPVNGSQWVGVVSSGSLGPVPSLLLIGTRKGGTTSLSKQLLLHPHVLAPNCAYDRSEWPVRAARTTCVWDKEVRYFSRGVGVGLDFCCLLGAVRIGSPDYLVMPPEKIALMARSLPAHARLVAMLRNPADRFYSAYNMGMNERLGNPSTRDEQAAAAT</sequence>
<dbReference type="GeneID" id="17260599"/>
<evidence type="ECO:0000256" key="3">
    <source>
        <dbReference type="PIRSR" id="PIRSR637359-2"/>
    </source>
</evidence>
<dbReference type="Proteomes" id="UP000013827">
    <property type="component" value="Unassembled WGS sequence"/>
</dbReference>
<keyword evidence="4" id="KW-0732">Signal</keyword>
<accession>A0A0D3IT60</accession>
<evidence type="ECO:0000256" key="1">
    <source>
        <dbReference type="ARBA" id="ARBA00022679"/>
    </source>
</evidence>
<feature type="signal peptide" evidence="4">
    <location>
        <begin position="1"/>
        <end position="15"/>
    </location>
</feature>
<dbReference type="InterPro" id="IPR027417">
    <property type="entry name" value="P-loop_NTPase"/>
</dbReference>
<dbReference type="AlphaFoldDB" id="A0A0D3IT60"/>
<dbReference type="HOGENOM" id="CLU_123074_0_0_1"/>
<dbReference type="Gene3D" id="3.40.50.300">
    <property type="entry name" value="P-loop containing nucleotide triphosphate hydrolases"/>
    <property type="match status" value="1"/>
</dbReference>
<feature type="chain" id="PRO_5044291204" description="Sulfotransferase domain-containing protein" evidence="4">
    <location>
        <begin position="16"/>
        <end position="190"/>
    </location>
</feature>
<dbReference type="PANTHER" id="PTHR10605">
    <property type="entry name" value="HEPARAN SULFATE SULFOTRANSFERASE"/>
    <property type="match status" value="1"/>
</dbReference>
<reference evidence="5" key="2">
    <citation type="submission" date="2024-10" db="UniProtKB">
        <authorList>
            <consortium name="EnsemblProtists"/>
        </authorList>
    </citation>
    <scope>IDENTIFICATION</scope>
</reference>
<dbReference type="InterPro" id="IPR037359">
    <property type="entry name" value="NST/OST"/>
</dbReference>
<dbReference type="PaxDb" id="2903-EOD14445"/>
<feature type="binding site" evidence="3">
    <location>
        <position position="166"/>
    </location>
    <ligand>
        <name>3'-phosphoadenylyl sulfate</name>
        <dbReference type="ChEBI" id="CHEBI:58339"/>
    </ligand>
</feature>
<evidence type="ECO:0000256" key="4">
    <source>
        <dbReference type="SAM" id="SignalP"/>
    </source>
</evidence>
<name>A0A0D3IT60_EMIH1</name>